<dbReference type="AlphaFoldDB" id="A0A4C1XY87"/>
<evidence type="ECO:0000313" key="1">
    <source>
        <dbReference type="EMBL" id="GBP68113.1"/>
    </source>
</evidence>
<sequence>MLTEFFAEDIRTLEKRHGLLNETAEVAANTIKRCNRSEPITILEHDKYLTTLQRNLGETCGRMHRVMHATHTICATYRDTAHLSSPYMNRSRVILEPT</sequence>
<proteinExistence type="predicted"/>
<dbReference type="Proteomes" id="UP000299102">
    <property type="component" value="Unassembled WGS sequence"/>
</dbReference>
<protein>
    <submittedName>
        <fullName evidence="1">Uncharacterized protein</fullName>
    </submittedName>
</protein>
<name>A0A4C1XY87_EUMVA</name>
<gene>
    <name evidence="1" type="ORF">EVAR_51347_1</name>
</gene>
<keyword evidence="2" id="KW-1185">Reference proteome</keyword>
<reference evidence="1 2" key="1">
    <citation type="journal article" date="2019" name="Commun. Biol.">
        <title>The bagworm genome reveals a unique fibroin gene that provides high tensile strength.</title>
        <authorList>
            <person name="Kono N."/>
            <person name="Nakamura H."/>
            <person name="Ohtoshi R."/>
            <person name="Tomita M."/>
            <person name="Numata K."/>
            <person name="Arakawa K."/>
        </authorList>
    </citation>
    <scope>NUCLEOTIDE SEQUENCE [LARGE SCALE GENOMIC DNA]</scope>
</reference>
<dbReference type="EMBL" id="BGZK01001001">
    <property type="protein sequence ID" value="GBP68113.1"/>
    <property type="molecule type" value="Genomic_DNA"/>
</dbReference>
<comment type="caution">
    <text evidence="1">The sequence shown here is derived from an EMBL/GenBank/DDBJ whole genome shotgun (WGS) entry which is preliminary data.</text>
</comment>
<evidence type="ECO:0000313" key="2">
    <source>
        <dbReference type="Proteomes" id="UP000299102"/>
    </source>
</evidence>
<organism evidence="1 2">
    <name type="scientific">Eumeta variegata</name>
    <name type="common">Bagworm moth</name>
    <name type="synonym">Eumeta japonica</name>
    <dbReference type="NCBI Taxonomy" id="151549"/>
    <lineage>
        <taxon>Eukaryota</taxon>
        <taxon>Metazoa</taxon>
        <taxon>Ecdysozoa</taxon>
        <taxon>Arthropoda</taxon>
        <taxon>Hexapoda</taxon>
        <taxon>Insecta</taxon>
        <taxon>Pterygota</taxon>
        <taxon>Neoptera</taxon>
        <taxon>Endopterygota</taxon>
        <taxon>Lepidoptera</taxon>
        <taxon>Glossata</taxon>
        <taxon>Ditrysia</taxon>
        <taxon>Tineoidea</taxon>
        <taxon>Psychidae</taxon>
        <taxon>Oiketicinae</taxon>
        <taxon>Eumeta</taxon>
    </lineage>
</organism>
<accession>A0A4C1XY87</accession>